<dbReference type="Pfam" id="PF02811">
    <property type="entry name" value="PHP"/>
    <property type="match status" value="1"/>
</dbReference>
<evidence type="ECO:0000259" key="9">
    <source>
        <dbReference type="Pfam" id="PF02811"/>
    </source>
</evidence>
<feature type="domain" description="PHP" evidence="9">
    <location>
        <begin position="8"/>
        <end position="134"/>
    </location>
</feature>
<gene>
    <name evidence="10" type="ORF">RWE15_16620</name>
</gene>
<protein>
    <recommendedName>
        <fullName evidence="3 8">Histidinol-phosphatase</fullName>
        <shortName evidence="8">HolPase</shortName>
        <ecNumber evidence="3 8">3.1.3.15</ecNumber>
    </recommendedName>
</protein>
<keyword evidence="5 8" id="KW-0378">Hydrolase</keyword>
<evidence type="ECO:0000313" key="10">
    <source>
        <dbReference type="EMBL" id="MDY0395747.1"/>
    </source>
</evidence>
<dbReference type="EMBL" id="JAWDIP010000003">
    <property type="protein sequence ID" value="MDY0395747.1"/>
    <property type="molecule type" value="Genomic_DNA"/>
</dbReference>
<dbReference type="PANTHER" id="PTHR21039">
    <property type="entry name" value="HISTIDINOL PHOSPHATASE-RELATED"/>
    <property type="match status" value="1"/>
</dbReference>
<evidence type="ECO:0000256" key="1">
    <source>
        <dbReference type="ARBA" id="ARBA00004970"/>
    </source>
</evidence>
<name>A0ABU5C8T0_9BACI</name>
<dbReference type="NCBIfam" id="TIGR01856">
    <property type="entry name" value="hisJ_fam"/>
    <property type="match status" value="1"/>
</dbReference>
<sequence length="209" mass="23949">MIKKIKELQSANRDKICIKKGVEIGVQPHLLSEYEALLGKEKFDFIICSMHTTKNKDLHSGDFFKGKRVEESYRTYYAELLACVRYFRDFSILGHVDLVKRYTAQQSKLDFHDLLTDIFQTIIPRGQGIELNTSGWRYGLDSDMPSEDILRLYKACGGEIITLGSDSHVAETVGYKFAESAALLKEIGFRYIASFEEKEPQFHPIDAFC</sequence>
<evidence type="ECO:0000256" key="7">
    <source>
        <dbReference type="ARBA" id="ARBA00049158"/>
    </source>
</evidence>
<accession>A0ABU5C8T0</accession>
<keyword evidence="11" id="KW-1185">Reference proteome</keyword>
<comment type="pathway">
    <text evidence="1 8">Amino-acid biosynthesis; L-histidine biosynthesis; L-histidine from 5-phospho-alpha-D-ribose 1-diphosphate: step 8/9.</text>
</comment>
<evidence type="ECO:0000313" key="11">
    <source>
        <dbReference type="Proteomes" id="UP001281447"/>
    </source>
</evidence>
<dbReference type="InterPro" id="IPR010140">
    <property type="entry name" value="Histidinol_P_phosphatase_HisJ"/>
</dbReference>
<dbReference type="PANTHER" id="PTHR21039:SF0">
    <property type="entry name" value="HISTIDINOL-PHOSPHATASE"/>
    <property type="match status" value="1"/>
</dbReference>
<comment type="catalytic activity">
    <reaction evidence="7 8">
        <text>L-histidinol phosphate + H2O = L-histidinol + phosphate</text>
        <dbReference type="Rhea" id="RHEA:14465"/>
        <dbReference type="ChEBI" id="CHEBI:15377"/>
        <dbReference type="ChEBI" id="CHEBI:43474"/>
        <dbReference type="ChEBI" id="CHEBI:57699"/>
        <dbReference type="ChEBI" id="CHEBI:57980"/>
        <dbReference type="EC" id="3.1.3.15"/>
    </reaction>
</comment>
<dbReference type="Proteomes" id="UP001281447">
    <property type="component" value="Unassembled WGS sequence"/>
</dbReference>
<dbReference type="EC" id="3.1.3.15" evidence="3 8"/>
<keyword evidence="6 8" id="KW-0368">Histidine biosynthesis</keyword>
<comment type="similarity">
    <text evidence="2 8">Belongs to the PHP hydrolase family. HisK subfamily.</text>
</comment>
<evidence type="ECO:0000256" key="8">
    <source>
        <dbReference type="RuleBase" id="RU366003"/>
    </source>
</evidence>
<dbReference type="InterPro" id="IPR016195">
    <property type="entry name" value="Pol/histidinol_Pase-like"/>
</dbReference>
<evidence type="ECO:0000256" key="6">
    <source>
        <dbReference type="ARBA" id="ARBA00023102"/>
    </source>
</evidence>
<reference evidence="10 11" key="1">
    <citation type="submission" date="2023-10" db="EMBL/GenBank/DDBJ databases">
        <title>Virgibacillus halophilus 5B73C genome.</title>
        <authorList>
            <person name="Miliotis G."/>
            <person name="Sengupta P."/>
            <person name="Hameed A."/>
            <person name="Chuvochina M."/>
            <person name="Mcdonagh F."/>
            <person name="Simpson A.C."/>
            <person name="Singh N.K."/>
            <person name="Rekha P.D."/>
            <person name="Raman K."/>
            <person name="Hugenholtz P."/>
            <person name="Venkateswaran K."/>
        </authorList>
    </citation>
    <scope>NUCLEOTIDE SEQUENCE [LARGE SCALE GENOMIC DNA]</scope>
    <source>
        <strain evidence="10 11">5B73C</strain>
    </source>
</reference>
<comment type="caution">
    <text evidence="10">The sequence shown here is derived from an EMBL/GenBank/DDBJ whole genome shotgun (WGS) entry which is preliminary data.</text>
</comment>
<evidence type="ECO:0000256" key="2">
    <source>
        <dbReference type="ARBA" id="ARBA00009152"/>
    </source>
</evidence>
<dbReference type="Gene3D" id="3.20.20.140">
    <property type="entry name" value="Metal-dependent hydrolases"/>
    <property type="match status" value="1"/>
</dbReference>
<organism evidence="10 11">
    <name type="scientific">Tigheibacillus halophilus</name>
    <dbReference type="NCBI Taxonomy" id="361280"/>
    <lineage>
        <taxon>Bacteria</taxon>
        <taxon>Bacillati</taxon>
        <taxon>Bacillota</taxon>
        <taxon>Bacilli</taxon>
        <taxon>Bacillales</taxon>
        <taxon>Bacillaceae</taxon>
        <taxon>Tigheibacillus</taxon>
    </lineage>
</organism>
<evidence type="ECO:0000256" key="5">
    <source>
        <dbReference type="ARBA" id="ARBA00022801"/>
    </source>
</evidence>
<evidence type="ECO:0000256" key="3">
    <source>
        <dbReference type="ARBA" id="ARBA00013085"/>
    </source>
</evidence>
<proteinExistence type="inferred from homology"/>
<dbReference type="InterPro" id="IPR004013">
    <property type="entry name" value="PHP_dom"/>
</dbReference>
<keyword evidence="4 8" id="KW-0028">Amino-acid biosynthesis</keyword>
<dbReference type="SUPFAM" id="SSF89550">
    <property type="entry name" value="PHP domain-like"/>
    <property type="match status" value="1"/>
</dbReference>
<evidence type="ECO:0000256" key="4">
    <source>
        <dbReference type="ARBA" id="ARBA00022605"/>
    </source>
</evidence>